<evidence type="ECO:0000256" key="4">
    <source>
        <dbReference type="ARBA" id="ARBA00023125"/>
    </source>
</evidence>
<keyword evidence="2" id="KW-0805">Transcription regulation</keyword>
<dbReference type="PANTHER" id="PTHR43133">
    <property type="entry name" value="RNA POLYMERASE ECF-TYPE SIGMA FACTO"/>
    <property type="match status" value="1"/>
</dbReference>
<dbReference type="InterPro" id="IPR014325">
    <property type="entry name" value="RNA_pol_sigma-E_actinobac"/>
</dbReference>
<feature type="domain" description="RNA polymerase sigma factor 70 region 4 type 2" evidence="8">
    <location>
        <begin position="105"/>
        <end position="156"/>
    </location>
</feature>
<dbReference type="InterPro" id="IPR013249">
    <property type="entry name" value="RNA_pol_sigma70_r4_t2"/>
</dbReference>
<dbReference type="Proteomes" id="UP000679307">
    <property type="component" value="Chromosome"/>
</dbReference>
<evidence type="ECO:0000256" key="5">
    <source>
        <dbReference type="ARBA" id="ARBA00023163"/>
    </source>
</evidence>
<dbReference type="Pfam" id="PF08281">
    <property type="entry name" value="Sigma70_r4_2"/>
    <property type="match status" value="1"/>
</dbReference>
<evidence type="ECO:0000259" key="8">
    <source>
        <dbReference type="Pfam" id="PF08281"/>
    </source>
</evidence>
<evidence type="ECO:0000256" key="3">
    <source>
        <dbReference type="ARBA" id="ARBA00023082"/>
    </source>
</evidence>
<dbReference type="InterPro" id="IPR039425">
    <property type="entry name" value="RNA_pol_sigma-70-like"/>
</dbReference>
<proteinExistence type="inferred from homology"/>
<comment type="similarity">
    <text evidence="1">Belongs to the sigma-70 factor family. ECF subfamily.</text>
</comment>
<feature type="domain" description="RNA polymerase sigma-70 region 2" evidence="7">
    <location>
        <begin position="18"/>
        <end position="83"/>
    </location>
</feature>
<feature type="region of interest" description="Disordered" evidence="6">
    <location>
        <begin position="164"/>
        <end position="184"/>
    </location>
</feature>
<dbReference type="NCBIfam" id="TIGR02983">
    <property type="entry name" value="SigE-fam_strep"/>
    <property type="match status" value="1"/>
</dbReference>
<evidence type="ECO:0000313" key="9">
    <source>
        <dbReference type="EMBL" id="QVT80186.1"/>
    </source>
</evidence>
<sequence length="184" mass="20635">MSDRELSTDGRASFEAFVAARMPALVRTATLITGDHHDAEEVVQVALVKAVPHWSRLVGDPEPYVRRIVARECVSRWRRRRWREESRSELPERAAAGPERDAALDLRLALGRLAPRQRAVLVLRYFDDLTERETAAALGIAVGTVKSQARDALARLRRDLPGLEVPAEHRDDHRGPPRPATVTT</sequence>
<keyword evidence="4" id="KW-0238">DNA-binding</keyword>
<feature type="compositionally biased region" description="Basic and acidic residues" evidence="6">
    <location>
        <begin position="164"/>
        <end position="175"/>
    </location>
</feature>
<dbReference type="InterPro" id="IPR007627">
    <property type="entry name" value="RNA_pol_sigma70_r2"/>
</dbReference>
<dbReference type="InterPro" id="IPR014284">
    <property type="entry name" value="RNA_pol_sigma-70_dom"/>
</dbReference>
<dbReference type="NCBIfam" id="TIGR02937">
    <property type="entry name" value="sigma70-ECF"/>
    <property type="match status" value="1"/>
</dbReference>
<keyword evidence="10" id="KW-1185">Reference proteome</keyword>
<evidence type="ECO:0000256" key="1">
    <source>
        <dbReference type="ARBA" id="ARBA00010641"/>
    </source>
</evidence>
<evidence type="ECO:0000313" key="10">
    <source>
        <dbReference type="Proteomes" id="UP000679307"/>
    </source>
</evidence>
<evidence type="ECO:0000256" key="6">
    <source>
        <dbReference type="SAM" id="MobiDB-lite"/>
    </source>
</evidence>
<evidence type="ECO:0000259" key="7">
    <source>
        <dbReference type="Pfam" id="PF04542"/>
    </source>
</evidence>
<keyword evidence="5" id="KW-0804">Transcription</keyword>
<dbReference type="CDD" id="cd06171">
    <property type="entry name" value="Sigma70_r4"/>
    <property type="match status" value="1"/>
</dbReference>
<dbReference type="EMBL" id="CP075371">
    <property type="protein sequence ID" value="QVT80186.1"/>
    <property type="molecule type" value="Genomic_DNA"/>
</dbReference>
<accession>A0ABX8EIM3</accession>
<dbReference type="Pfam" id="PF04542">
    <property type="entry name" value="Sigma70_r2"/>
    <property type="match status" value="1"/>
</dbReference>
<keyword evidence="3" id="KW-0731">Sigma factor</keyword>
<reference evidence="9 10" key="1">
    <citation type="submission" date="2021-05" db="EMBL/GenBank/DDBJ databases">
        <title>Complete genome of Nocardioides aquaticus KCTC 9944T isolated from meromictic and hypersaline Ekho Lake, Antarctica.</title>
        <authorList>
            <person name="Hwang K."/>
            <person name="Kim K.M."/>
            <person name="Choe H."/>
        </authorList>
    </citation>
    <scope>NUCLEOTIDE SEQUENCE [LARGE SCALE GENOMIC DNA]</scope>
    <source>
        <strain evidence="9 10">KCTC 9944</strain>
    </source>
</reference>
<gene>
    <name evidence="9" type="primary">sigE_5</name>
    <name evidence="9" type="ORF">ENKNEFLB_02577</name>
</gene>
<dbReference type="PANTHER" id="PTHR43133:SF50">
    <property type="entry name" value="ECF RNA POLYMERASE SIGMA FACTOR SIGM"/>
    <property type="match status" value="1"/>
</dbReference>
<organism evidence="9 10">
    <name type="scientific">Nocardioides aquaticus</name>
    <dbReference type="NCBI Taxonomy" id="160826"/>
    <lineage>
        <taxon>Bacteria</taxon>
        <taxon>Bacillati</taxon>
        <taxon>Actinomycetota</taxon>
        <taxon>Actinomycetes</taxon>
        <taxon>Propionibacteriales</taxon>
        <taxon>Nocardioidaceae</taxon>
        <taxon>Nocardioides</taxon>
    </lineage>
</organism>
<protein>
    <submittedName>
        <fullName evidence="9">RNA polymerase sigma-E factor</fullName>
    </submittedName>
</protein>
<dbReference type="RefSeq" id="WP_246535524.1">
    <property type="nucleotide sequence ID" value="NZ_BAAAHS010000062.1"/>
</dbReference>
<name>A0ABX8EIM3_9ACTN</name>
<evidence type="ECO:0000256" key="2">
    <source>
        <dbReference type="ARBA" id="ARBA00023015"/>
    </source>
</evidence>